<dbReference type="AlphaFoldDB" id="A0A7S2SK04"/>
<reference evidence="4" key="1">
    <citation type="submission" date="2021-01" db="EMBL/GenBank/DDBJ databases">
        <authorList>
            <person name="Corre E."/>
            <person name="Pelletier E."/>
            <person name="Niang G."/>
            <person name="Scheremetjew M."/>
            <person name="Finn R."/>
            <person name="Kale V."/>
            <person name="Holt S."/>
            <person name="Cochrane G."/>
            <person name="Meng A."/>
            <person name="Brown T."/>
            <person name="Cohen L."/>
        </authorList>
    </citation>
    <scope>NUCLEOTIDE SEQUENCE</scope>
    <source>
        <strain evidence="4">NY070348D</strain>
    </source>
</reference>
<gene>
    <name evidence="4" type="ORF">QSP1433_LOCUS14644</name>
</gene>
<dbReference type="EMBL" id="HBHK01023162">
    <property type="protein sequence ID" value="CAD9701589.1"/>
    <property type="molecule type" value="Transcribed_RNA"/>
</dbReference>
<dbReference type="Gene3D" id="1.20.5.170">
    <property type="match status" value="1"/>
</dbReference>
<feature type="domain" description="BZIP" evidence="3">
    <location>
        <begin position="166"/>
        <end position="214"/>
    </location>
</feature>
<sequence length="470" mass="52627">MNNALDFVAGNPNSGALEMNPMDSDLASWVMMSGDLLGSSHLHSLPGGLGEEPLFGEEPFLGRDDPFMSEDLVVPNPLVEDPAEASIQKKQEQRTAGDNKKPTATTKTVRARKNKAPSPSKKTNASKAEAAGGSTAPSKRKFDRAVSNASVASGSASVGGDIADPTFKRQRRLEKNREIARNCRKRKREKYMKLEEEVVKLRQWNKQLEVQLNQGKDGRDKEVARKAEMDQMRKLIEKKCTETDMKARIGQYQEIYSDFGRERSAAIAFHMNKLKSLLIPTTVSKMTFFSLAQQQDFYDEKRQKEKFGGGIWSMLCNELQLTPAQKQQLLSMRFGIRQQRNNVAGCLRILKELDQRVKSNFESMAKQMDMVMSSISPVQQAKFLLWIERNQACSFMLNNMWNQSLSEEEAANNVTDEDLADSVSTNGMSDDGKGSVSTSNSGEDSYTTREVKKEANPAEDTPKVKPEIQQ</sequence>
<evidence type="ECO:0000259" key="3">
    <source>
        <dbReference type="PROSITE" id="PS50217"/>
    </source>
</evidence>
<proteinExistence type="predicted"/>
<dbReference type="CDD" id="cd14690">
    <property type="entry name" value="bZIP_CREB1"/>
    <property type="match status" value="1"/>
</dbReference>
<dbReference type="InterPro" id="IPR046347">
    <property type="entry name" value="bZIP_sf"/>
</dbReference>
<evidence type="ECO:0000256" key="1">
    <source>
        <dbReference type="SAM" id="Coils"/>
    </source>
</evidence>
<feature type="region of interest" description="Disordered" evidence="2">
    <location>
        <begin position="420"/>
        <end position="470"/>
    </location>
</feature>
<feature type="compositionally biased region" description="Polar residues" evidence="2">
    <location>
        <begin position="435"/>
        <end position="445"/>
    </location>
</feature>
<evidence type="ECO:0000256" key="2">
    <source>
        <dbReference type="SAM" id="MobiDB-lite"/>
    </source>
</evidence>
<dbReference type="PROSITE" id="PS50217">
    <property type="entry name" value="BZIP"/>
    <property type="match status" value="1"/>
</dbReference>
<dbReference type="Pfam" id="PF00170">
    <property type="entry name" value="bZIP_1"/>
    <property type="match status" value="1"/>
</dbReference>
<organism evidence="4">
    <name type="scientific">Mucochytrium quahogii</name>
    <dbReference type="NCBI Taxonomy" id="96639"/>
    <lineage>
        <taxon>Eukaryota</taxon>
        <taxon>Sar</taxon>
        <taxon>Stramenopiles</taxon>
        <taxon>Bigyra</taxon>
        <taxon>Labyrinthulomycetes</taxon>
        <taxon>Thraustochytrida</taxon>
        <taxon>Thraustochytriidae</taxon>
        <taxon>Mucochytrium</taxon>
    </lineage>
</organism>
<dbReference type="SUPFAM" id="SSF57959">
    <property type="entry name" value="Leucine zipper domain"/>
    <property type="match status" value="1"/>
</dbReference>
<feature type="compositionally biased region" description="Basic and acidic residues" evidence="2">
    <location>
        <begin position="446"/>
        <end position="470"/>
    </location>
</feature>
<feature type="coiled-coil region" evidence="1">
    <location>
        <begin position="177"/>
        <end position="211"/>
    </location>
</feature>
<dbReference type="SMART" id="SM00338">
    <property type="entry name" value="BRLZ"/>
    <property type="match status" value="1"/>
</dbReference>
<accession>A0A7S2SK04</accession>
<name>A0A7S2SK04_9STRA</name>
<dbReference type="InterPro" id="IPR004827">
    <property type="entry name" value="bZIP"/>
</dbReference>
<keyword evidence="1" id="KW-0175">Coiled coil</keyword>
<dbReference type="GO" id="GO:0003700">
    <property type="term" value="F:DNA-binding transcription factor activity"/>
    <property type="evidence" value="ECO:0007669"/>
    <property type="project" value="InterPro"/>
</dbReference>
<evidence type="ECO:0000313" key="4">
    <source>
        <dbReference type="EMBL" id="CAD9701589.1"/>
    </source>
</evidence>
<feature type="compositionally biased region" description="Low complexity" evidence="2">
    <location>
        <begin position="145"/>
        <end position="158"/>
    </location>
</feature>
<protein>
    <recommendedName>
        <fullName evidence="3">BZIP domain-containing protein</fullName>
    </recommendedName>
</protein>
<feature type="compositionally biased region" description="Basic and acidic residues" evidence="2">
    <location>
        <begin position="87"/>
        <end position="101"/>
    </location>
</feature>
<feature type="region of interest" description="Disordered" evidence="2">
    <location>
        <begin position="85"/>
        <end position="158"/>
    </location>
</feature>